<gene>
    <name evidence="1" type="ORF">K1Y72_31755</name>
</gene>
<dbReference type="InterPro" id="IPR029063">
    <property type="entry name" value="SAM-dependent_MTases_sf"/>
</dbReference>
<dbReference type="Gene3D" id="3.40.50.150">
    <property type="entry name" value="Vaccinia Virus protein VP39"/>
    <property type="match status" value="1"/>
</dbReference>
<dbReference type="GO" id="GO:0032259">
    <property type="term" value="P:methylation"/>
    <property type="evidence" value="ECO:0007669"/>
    <property type="project" value="UniProtKB-KW"/>
</dbReference>
<dbReference type="EMBL" id="JAIBOA010000028">
    <property type="protein sequence ID" value="MBW8486982.1"/>
    <property type="molecule type" value="Genomic_DNA"/>
</dbReference>
<sequence length="240" mass="26457">MASACPVDTQELQRIAGAGPRHWWLQDRRELIARELRRLPEPGRAVDVGAGIGDGCAVLLDHGWRVTAVDTGERAVELCRARGADAHLADPRWLPLPSASYDLAVAFDVLSRLDDDHLAAAQLTRVLKPGGTALVAVPSDMALWSAHDVALGRSRRHTRDTFAALLAGAGLALDEMWSRGIVVRPLVRRRRHRVDGWETRRRCTAVNRLLSWTLSAEQWLPATSLPGTWLVARAHRPHDG</sequence>
<protein>
    <submittedName>
        <fullName evidence="1">Class I SAM-dependent methyltransferase</fullName>
    </submittedName>
</protein>
<dbReference type="Proteomes" id="UP000774570">
    <property type="component" value="Unassembled WGS sequence"/>
</dbReference>
<evidence type="ECO:0000313" key="1">
    <source>
        <dbReference type="EMBL" id="MBW8486982.1"/>
    </source>
</evidence>
<proteinExistence type="predicted"/>
<organism evidence="1 2">
    <name type="scientific">Actinomadura parmotrematis</name>
    <dbReference type="NCBI Taxonomy" id="2864039"/>
    <lineage>
        <taxon>Bacteria</taxon>
        <taxon>Bacillati</taxon>
        <taxon>Actinomycetota</taxon>
        <taxon>Actinomycetes</taxon>
        <taxon>Streptosporangiales</taxon>
        <taxon>Thermomonosporaceae</taxon>
        <taxon>Actinomadura</taxon>
    </lineage>
</organism>
<dbReference type="Pfam" id="PF13489">
    <property type="entry name" value="Methyltransf_23"/>
    <property type="match status" value="1"/>
</dbReference>
<keyword evidence="1" id="KW-0808">Transferase</keyword>
<keyword evidence="2" id="KW-1185">Reference proteome</keyword>
<dbReference type="PANTHER" id="PTHR43591">
    <property type="entry name" value="METHYLTRANSFERASE"/>
    <property type="match status" value="1"/>
</dbReference>
<reference evidence="1 2" key="1">
    <citation type="submission" date="2021-07" db="EMBL/GenBank/DDBJ databases">
        <title>Actinomadura sp. PM05-2 isolated from lichen.</title>
        <authorList>
            <person name="Somphong A."/>
            <person name="Phongsopitanun W."/>
            <person name="Tanasupawat S."/>
            <person name="Peongsungnone V."/>
        </authorList>
    </citation>
    <scope>NUCLEOTIDE SEQUENCE [LARGE SCALE GENOMIC DNA]</scope>
    <source>
        <strain evidence="1 2">PM05-2</strain>
    </source>
</reference>
<dbReference type="GO" id="GO:0008168">
    <property type="term" value="F:methyltransferase activity"/>
    <property type="evidence" value="ECO:0007669"/>
    <property type="project" value="UniProtKB-KW"/>
</dbReference>
<accession>A0ABS7G2N9</accession>
<comment type="caution">
    <text evidence="1">The sequence shown here is derived from an EMBL/GenBank/DDBJ whole genome shotgun (WGS) entry which is preliminary data.</text>
</comment>
<evidence type="ECO:0000313" key="2">
    <source>
        <dbReference type="Proteomes" id="UP000774570"/>
    </source>
</evidence>
<dbReference type="CDD" id="cd02440">
    <property type="entry name" value="AdoMet_MTases"/>
    <property type="match status" value="1"/>
</dbReference>
<keyword evidence="1" id="KW-0489">Methyltransferase</keyword>
<dbReference type="SUPFAM" id="SSF53335">
    <property type="entry name" value="S-adenosyl-L-methionine-dependent methyltransferases"/>
    <property type="match status" value="1"/>
</dbReference>
<name>A0ABS7G2N9_9ACTN</name>